<sequence>MNKRMTALVGILLVTASLAACGQKQTAPTPQPTTPASTAPPAASPTASPGAAAGGNAPEGAGSGSQTAQAESLFKAQCIACHGADLGGGVGPNLQKAGSRLSEADVKNIVLNGRGGMPAFKGNLSDTDIQALAAWLAAKK</sequence>
<feature type="chain" id="PRO_5038487868" evidence="9">
    <location>
        <begin position="20"/>
        <end position="140"/>
    </location>
</feature>
<evidence type="ECO:0000256" key="1">
    <source>
        <dbReference type="ARBA" id="ARBA00022448"/>
    </source>
</evidence>
<feature type="binding site" description="axial binding residue" evidence="7">
    <location>
        <position position="82"/>
    </location>
    <ligand>
        <name>heme c</name>
        <dbReference type="ChEBI" id="CHEBI:61717"/>
    </ligand>
    <ligandPart>
        <name>Fe</name>
        <dbReference type="ChEBI" id="CHEBI:18248"/>
    </ligandPart>
</feature>
<name>A0A410WW00_9BACL</name>
<protein>
    <submittedName>
        <fullName evidence="12">Cytochrome c</fullName>
    </submittedName>
</protein>
<dbReference type="OrthoDB" id="7933886at2"/>
<dbReference type="KEGG" id="pchi:PC41400_13125"/>
<dbReference type="GO" id="GO:0009055">
    <property type="term" value="F:electron transfer activity"/>
    <property type="evidence" value="ECO:0007669"/>
    <property type="project" value="InterPro"/>
</dbReference>
<keyword evidence="1" id="KW-0813">Transport</keyword>
<comment type="PTM">
    <text evidence="6">Binds 1 heme c group covalently per subunit.</text>
</comment>
<evidence type="ECO:0000259" key="10">
    <source>
        <dbReference type="PROSITE" id="PS51007"/>
    </source>
</evidence>
<keyword evidence="9" id="KW-0732">Signal</keyword>
<feature type="signal peptide" evidence="9">
    <location>
        <begin position="1"/>
        <end position="19"/>
    </location>
</feature>
<dbReference type="InterPro" id="IPR051811">
    <property type="entry name" value="Cytochrome_c550/c551-like"/>
</dbReference>
<dbReference type="PANTHER" id="PTHR37823:SF4">
    <property type="entry name" value="MENAQUINOL-CYTOCHROME C REDUCTASE CYTOCHROME B_C SUBUNIT"/>
    <property type="match status" value="1"/>
</dbReference>
<feature type="binding site" description="covalent" evidence="6">
    <location>
        <position position="81"/>
    </location>
    <ligand>
        <name>heme c</name>
        <dbReference type="ChEBI" id="CHEBI:61717"/>
    </ligand>
</feature>
<dbReference type="Proteomes" id="UP000288943">
    <property type="component" value="Chromosome"/>
</dbReference>
<dbReference type="PANTHER" id="PTHR37823">
    <property type="entry name" value="CYTOCHROME C-553-LIKE"/>
    <property type="match status" value="1"/>
</dbReference>
<evidence type="ECO:0000256" key="6">
    <source>
        <dbReference type="PIRSR" id="PIRSR000025-1"/>
    </source>
</evidence>
<dbReference type="GO" id="GO:0005506">
    <property type="term" value="F:iron ion binding"/>
    <property type="evidence" value="ECO:0007669"/>
    <property type="project" value="InterPro"/>
</dbReference>
<keyword evidence="2 6" id="KW-0349">Heme</keyword>
<dbReference type="PIRSF" id="PIRSF000025">
    <property type="entry name" value="Cytc_Bsub_c550"/>
    <property type="match status" value="1"/>
</dbReference>
<reference evidence="12 13" key="1">
    <citation type="submission" date="2018-01" db="EMBL/GenBank/DDBJ databases">
        <title>The whole genome sequencing and assembly of Paenibacillus chitinolyticus KCCM 41400 strain.</title>
        <authorList>
            <person name="Kim J.-Y."/>
            <person name="Park M.-K."/>
            <person name="Lee Y.-J."/>
            <person name="Yi H."/>
            <person name="Bahn Y.-S."/>
            <person name="Kim J.F."/>
            <person name="Lee D.-W."/>
        </authorList>
    </citation>
    <scope>NUCLEOTIDE SEQUENCE [LARGE SCALE GENOMIC DNA]</scope>
    <source>
        <strain evidence="12 13">KCCM 41400</strain>
    </source>
</reference>
<evidence type="ECO:0000256" key="7">
    <source>
        <dbReference type="PIRSR" id="PIRSR000025-2"/>
    </source>
</evidence>
<dbReference type="InterPro" id="IPR009056">
    <property type="entry name" value="Cyt_c-like_dom"/>
</dbReference>
<dbReference type="EMBL" id="JAMDMJ010000001">
    <property type="protein sequence ID" value="MCY9594171.1"/>
    <property type="molecule type" value="Genomic_DNA"/>
</dbReference>
<feature type="binding site" description="covalent" evidence="6">
    <location>
        <position position="78"/>
    </location>
    <ligand>
        <name>heme c</name>
        <dbReference type="ChEBI" id="CHEBI:61717"/>
    </ligand>
</feature>
<dbReference type="Gene3D" id="1.10.760.10">
    <property type="entry name" value="Cytochrome c-like domain"/>
    <property type="match status" value="1"/>
</dbReference>
<evidence type="ECO:0000313" key="14">
    <source>
        <dbReference type="Proteomes" id="UP001527202"/>
    </source>
</evidence>
<keyword evidence="5 7" id="KW-0408">Iron</keyword>
<evidence type="ECO:0000313" key="11">
    <source>
        <dbReference type="EMBL" id="MCY9594171.1"/>
    </source>
</evidence>
<accession>A0A410WW00</accession>
<evidence type="ECO:0000313" key="13">
    <source>
        <dbReference type="Proteomes" id="UP000288943"/>
    </source>
</evidence>
<dbReference type="Pfam" id="PF13442">
    <property type="entry name" value="Cytochrome_CBB3"/>
    <property type="match status" value="1"/>
</dbReference>
<feature type="domain" description="Cytochrome c" evidence="10">
    <location>
        <begin position="65"/>
        <end position="140"/>
    </location>
</feature>
<dbReference type="RefSeq" id="WP_042228104.1">
    <property type="nucleotide sequence ID" value="NZ_CP026520.1"/>
</dbReference>
<dbReference type="PRINTS" id="PR00605">
    <property type="entry name" value="CYTCHROMECIC"/>
</dbReference>
<proteinExistence type="predicted"/>
<dbReference type="PROSITE" id="PS51257">
    <property type="entry name" value="PROKAR_LIPOPROTEIN"/>
    <property type="match status" value="1"/>
</dbReference>
<evidence type="ECO:0000256" key="9">
    <source>
        <dbReference type="SAM" id="SignalP"/>
    </source>
</evidence>
<organism evidence="12 13">
    <name type="scientific">Paenibacillus chitinolyticus</name>
    <dbReference type="NCBI Taxonomy" id="79263"/>
    <lineage>
        <taxon>Bacteria</taxon>
        <taxon>Bacillati</taxon>
        <taxon>Bacillota</taxon>
        <taxon>Bacilli</taxon>
        <taxon>Bacillales</taxon>
        <taxon>Paenibacillaceae</taxon>
        <taxon>Paenibacillus</taxon>
    </lineage>
</organism>
<dbReference type="InterPro" id="IPR008168">
    <property type="entry name" value="Cyt_C_IC"/>
</dbReference>
<evidence type="ECO:0000256" key="3">
    <source>
        <dbReference type="ARBA" id="ARBA00022723"/>
    </source>
</evidence>
<evidence type="ECO:0000256" key="2">
    <source>
        <dbReference type="ARBA" id="ARBA00022617"/>
    </source>
</evidence>
<dbReference type="AlphaFoldDB" id="A0A410WW00"/>
<feature type="binding site" description="axial binding residue" evidence="7">
    <location>
        <position position="117"/>
    </location>
    <ligand>
        <name>heme c</name>
        <dbReference type="ChEBI" id="CHEBI:61717"/>
    </ligand>
    <ligandPart>
        <name>Fe</name>
        <dbReference type="ChEBI" id="CHEBI:18248"/>
    </ligandPart>
</feature>
<evidence type="ECO:0000256" key="5">
    <source>
        <dbReference type="ARBA" id="ARBA00023004"/>
    </source>
</evidence>
<keyword evidence="4" id="KW-0249">Electron transport</keyword>
<evidence type="ECO:0000256" key="4">
    <source>
        <dbReference type="ARBA" id="ARBA00022982"/>
    </source>
</evidence>
<reference evidence="11 14" key="2">
    <citation type="submission" date="2022-05" db="EMBL/GenBank/DDBJ databases">
        <title>Genome Sequencing of Bee-Associated Microbes.</title>
        <authorList>
            <person name="Dunlap C."/>
        </authorList>
    </citation>
    <scope>NUCLEOTIDE SEQUENCE [LARGE SCALE GENOMIC DNA]</scope>
    <source>
        <strain evidence="11 14">NRRL B-23120</strain>
    </source>
</reference>
<gene>
    <name evidence="11" type="ORF">M5X16_00055</name>
    <name evidence="12" type="ORF">PC41400_13125</name>
</gene>
<evidence type="ECO:0000313" key="12">
    <source>
        <dbReference type="EMBL" id="QAV18565.1"/>
    </source>
</evidence>
<dbReference type="PROSITE" id="PS51007">
    <property type="entry name" value="CYTC"/>
    <property type="match status" value="1"/>
</dbReference>
<feature type="compositionally biased region" description="Low complexity" evidence="8">
    <location>
        <begin position="34"/>
        <end position="60"/>
    </location>
</feature>
<keyword evidence="3 7" id="KW-0479">Metal-binding</keyword>
<dbReference type="InterPro" id="IPR036909">
    <property type="entry name" value="Cyt_c-like_dom_sf"/>
</dbReference>
<dbReference type="SUPFAM" id="SSF46626">
    <property type="entry name" value="Cytochrome c"/>
    <property type="match status" value="1"/>
</dbReference>
<dbReference type="Proteomes" id="UP001527202">
    <property type="component" value="Unassembled WGS sequence"/>
</dbReference>
<keyword evidence="14" id="KW-1185">Reference proteome</keyword>
<dbReference type="EMBL" id="CP026520">
    <property type="protein sequence ID" value="QAV18565.1"/>
    <property type="molecule type" value="Genomic_DNA"/>
</dbReference>
<evidence type="ECO:0000256" key="8">
    <source>
        <dbReference type="SAM" id="MobiDB-lite"/>
    </source>
</evidence>
<dbReference type="GeneID" id="95375755"/>
<dbReference type="GO" id="GO:0016020">
    <property type="term" value="C:membrane"/>
    <property type="evidence" value="ECO:0007669"/>
    <property type="project" value="InterPro"/>
</dbReference>
<dbReference type="InterPro" id="IPR012218">
    <property type="entry name" value="Cyt_c_BACSU-c550-type"/>
</dbReference>
<dbReference type="GO" id="GO:0020037">
    <property type="term" value="F:heme binding"/>
    <property type="evidence" value="ECO:0007669"/>
    <property type="project" value="InterPro"/>
</dbReference>
<feature type="region of interest" description="Disordered" evidence="8">
    <location>
        <begin position="24"/>
        <end position="68"/>
    </location>
</feature>